<evidence type="ECO:0000313" key="4">
    <source>
        <dbReference type="Proteomes" id="UP000004816"/>
    </source>
</evidence>
<evidence type="ECO:0000256" key="2">
    <source>
        <dbReference type="SAM" id="SignalP"/>
    </source>
</evidence>
<name>E5XNQ8_SEGRC</name>
<feature type="compositionally biased region" description="Basic and acidic residues" evidence="1">
    <location>
        <begin position="48"/>
        <end position="59"/>
    </location>
</feature>
<feature type="region of interest" description="Disordered" evidence="1">
    <location>
        <begin position="30"/>
        <end position="93"/>
    </location>
</feature>
<protein>
    <submittedName>
        <fullName evidence="3">Uncharacterized protein</fullName>
    </submittedName>
</protein>
<gene>
    <name evidence="3" type="ORF">HMPREF9336_01129</name>
</gene>
<evidence type="ECO:0000256" key="1">
    <source>
        <dbReference type="SAM" id="MobiDB-lite"/>
    </source>
</evidence>
<keyword evidence="2" id="KW-0732">Signal</keyword>
<dbReference type="STRING" id="679197.HMPREF9336_01129"/>
<feature type="signal peptide" evidence="2">
    <location>
        <begin position="1"/>
        <end position="30"/>
    </location>
</feature>
<feature type="chain" id="PRO_5003202923" evidence="2">
    <location>
        <begin position="31"/>
        <end position="93"/>
    </location>
</feature>
<dbReference type="HOGENOM" id="CLU_2397919_0_0_11"/>
<comment type="caution">
    <text evidence="3">The sequence shown here is derived from an EMBL/GenBank/DDBJ whole genome shotgun (WGS) entry which is preliminary data.</text>
</comment>
<keyword evidence="4" id="KW-1185">Reference proteome</keyword>
<organism evidence="3 4">
    <name type="scientific">Segniliparus rugosus (strain ATCC BAA-974 / DSM 45345 / CCUG 50838 / CIP 108380 / JCM 13579 / CDC 945)</name>
    <dbReference type="NCBI Taxonomy" id="679197"/>
    <lineage>
        <taxon>Bacteria</taxon>
        <taxon>Bacillati</taxon>
        <taxon>Actinomycetota</taxon>
        <taxon>Actinomycetes</taxon>
        <taxon>Mycobacteriales</taxon>
        <taxon>Segniliparaceae</taxon>
        <taxon>Segniliparus</taxon>
    </lineage>
</organism>
<reference evidence="3 4" key="1">
    <citation type="journal article" date="2011" name="Stand. Genomic Sci.">
        <title>High quality draft genome sequence of Segniliparus rugosus CDC 945(T)= (ATCC BAA-974(T)).</title>
        <authorList>
            <person name="Earl A.M."/>
            <person name="Desjardins C.A."/>
            <person name="Fitzgerald M.G."/>
            <person name="Arachchi H.M."/>
            <person name="Zeng Q."/>
            <person name="Mehta T."/>
            <person name="Griggs A."/>
            <person name="Birren B.W."/>
            <person name="Toney N.C."/>
            <person name="Carr J."/>
            <person name="Posey J."/>
            <person name="Butler W.R."/>
        </authorList>
    </citation>
    <scope>NUCLEOTIDE SEQUENCE [LARGE SCALE GENOMIC DNA]</scope>
    <source>
        <strain evidence="4">ATCC BAA-974 / DSM 45345 / CCUG 50838 / CIP 108380 / JCM 13579 / CDC 945</strain>
    </source>
</reference>
<sequence>MIRPRTALRPLPGALFWFALLCCAAETAKADPPIIPMPGDPSSPAIGRRTDLRNQDDFGRPSNKIFPENGGSPHMSVQTNDPLPSNEHPIIKQ</sequence>
<dbReference type="AlphaFoldDB" id="E5XNQ8"/>
<evidence type="ECO:0000313" key="3">
    <source>
        <dbReference type="EMBL" id="EFV14048.1"/>
    </source>
</evidence>
<proteinExistence type="predicted"/>
<dbReference type="EMBL" id="ACZI02000003">
    <property type="protein sequence ID" value="EFV14048.1"/>
    <property type="molecule type" value="Genomic_DNA"/>
</dbReference>
<dbReference type="RefSeq" id="WP_007468668.1">
    <property type="nucleotide sequence ID" value="NZ_KI391954.1"/>
</dbReference>
<dbReference type="Proteomes" id="UP000004816">
    <property type="component" value="Unassembled WGS sequence"/>
</dbReference>
<accession>E5XNQ8</accession>